<reference evidence="1 2" key="1">
    <citation type="journal article" date="2010" name="Proc. Natl. Acad. Sci. U.S.A.">
        <title>Insights into evolution of multicellular fungi from the assembled chromosomes of the mushroom Coprinopsis cinerea (Coprinus cinereus).</title>
        <authorList>
            <person name="Stajich J.E."/>
            <person name="Wilke S.K."/>
            <person name="Ahren D."/>
            <person name="Au C.H."/>
            <person name="Birren B.W."/>
            <person name="Borodovsky M."/>
            <person name="Burns C."/>
            <person name="Canback B."/>
            <person name="Casselton L.A."/>
            <person name="Cheng C.K."/>
            <person name="Deng J."/>
            <person name="Dietrich F.S."/>
            <person name="Fargo D.C."/>
            <person name="Farman M.L."/>
            <person name="Gathman A.C."/>
            <person name="Goldberg J."/>
            <person name="Guigo R."/>
            <person name="Hoegger P.J."/>
            <person name="Hooker J.B."/>
            <person name="Huggins A."/>
            <person name="James T.Y."/>
            <person name="Kamada T."/>
            <person name="Kilaru S."/>
            <person name="Kodira C."/>
            <person name="Kues U."/>
            <person name="Kupfer D."/>
            <person name="Kwan H.S."/>
            <person name="Lomsadze A."/>
            <person name="Li W."/>
            <person name="Lilly W.W."/>
            <person name="Ma L.J."/>
            <person name="Mackey A.J."/>
            <person name="Manning G."/>
            <person name="Martin F."/>
            <person name="Muraguchi H."/>
            <person name="Natvig D.O."/>
            <person name="Palmerini H."/>
            <person name="Ramesh M.A."/>
            <person name="Rehmeyer C.J."/>
            <person name="Roe B.A."/>
            <person name="Shenoy N."/>
            <person name="Stanke M."/>
            <person name="Ter-Hovhannisyan V."/>
            <person name="Tunlid A."/>
            <person name="Velagapudi R."/>
            <person name="Vision T.J."/>
            <person name="Zeng Q."/>
            <person name="Zolan M.E."/>
            <person name="Pukkila P.J."/>
        </authorList>
    </citation>
    <scope>NUCLEOTIDE SEQUENCE [LARGE SCALE GENOMIC DNA]</scope>
    <source>
        <strain evidence="2">Okayama-7 / 130 / ATCC MYA-4618 / FGSC 9003</strain>
    </source>
</reference>
<dbReference type="EMBL" id="AACS02000009">
    <property type="protein sequence ID" value="EFI27072.1"/>
    <property type="molecule type" value="Genomic_DNA"/>
</dbReference>
<dbReference type="VEuPathDB" id="FungiDB:CC1G_15201"/>
<dbReference type="InParanoid" id="D6RPT4"/>
<name>D6RPT4_COPC7</name>
<evidence type="ECO:0000313" key="1">
    <source>
        <dbReference type="EMBL" id="EFI27072.1"/>
    </source>
</evidence>
<dbReference type="Proteomes" id="UP000001861">
    <property type="component" value="Unassembled WGS sequence"/>
</dbReference>
<dbReference type="RefSeq" id="XP_002910566.1">
    <property type="nucleotide sequence ID" value="XM_002910520.1"/>
</dbReference>
<gene>
    <name evidence="1" type="ORF">CC1G_15201</name>
</gene>
<accession>D6RPT4</accession>
<protein>
    <submittedName>
        <fullName evidence="1">Uncharacterized protein</fullName>
    </submittedName>
</protein>
<proteinExistence type="predicted"/>
<evidence type="ECO:0000313" key="2">
    <source>
        <dbReference type="Proteomes" id="UP000001861"/>
    </source>
</evidence>
<organism evidence="1 2">
    <name type="scientific">Coprinopsis cinerea (strain Okayama-7 / 130 / ATCC MYA-4618 / FGSC 9003)</name>
    <name type="common">Inky cap fungus</name>
    <name type="synonym">Hormographiella aspergillata</name>
    <dbReference type="NCBI Taxonomy" id="240176"/>
    <lineage>
        <taxon>Eukaryota</taxon>
        <taxon>Fungi</taxon>
        <taxon>Dikarya</taxon>
        <taxon>Basidiomycota</taxon>
        <taxon>Agaricomycotina</taxon>
        <taxon>Agaricomycetes</taxon>
        <taxon>Agaricomycetidae</taxon>
        <taxon>Agaricales</taxon>
        <taxon>Agaricineae</taxon>
        <taxon>Psathyrellaceae</taxon>
        <taxon>Coprinopsis</taxon>
    </lineage>
</organism>
<dbReference type="GeneID" id="9378669"/>
<comment type="caution">
    <text evidence="1">The sequence shown here is derived from an EMBL/GenBank/DDBJ whole genome shotgun (WGS) entry which is preliminary data.</text>
</comment>
<keyword evidence="2" id="KW-1185">Reference proteome</keyword>
<dbReference type="KEGG" id="cci:CC1G_15201"/>
<dbReference type="AlphaFoldDB" id="D6RPT4"/>
<dbReference type="HOGENOM" id="CLU_1796378_0_0_1"/>
<sequence>MTTGGATGNLTGEGTLSALWSPSSCSPVHLTSKLPHNETLKLPYNSRTSNFLSGDIKTRFREQSLMDSFESKDLEGLVKARINLSTSSDNWQRRCLCAACTKRADRRVPSLEPLIKVNPKINRLCTTGKKCLPALGTITAKTPR</sequence>